<dbReference type="GO" id="GO:0005634">
    <property type="term" value="C:nucleus"/>
    <property type="evidence" value="ECO:0007669"/>
    <property type="project" value="UniProtKB-SubCell"/>
</dbReference>
<comment type="similarity">
    <text evidence="2 11 12">Belongs to the RPAP2 family.</text>
</comment>
<dbReference type="GO" id="GO:0008270">
    <property type="term" value="F:zinc ion binding"/>
    <property type="evidence" value="ECO:0007669"/>
    <property type="project" value="UniProtKB-KW"/>
</dbReference>
<comment type="catalytic activity">
    <reaction evidence="9 12">
        <text>O-phospho-L-seryl-[protein] + H2O = L-seryl-[protein] + phosphate</text>
        <dbReference type="Rhea" id="RHEA:20629"/>
        <dbReference type="Rhea" id="RHEA-COMP:9863"/>
        <dbReference type="Rhea" id="RHEA-COMP:11604"/>
        <dbReference type="ChEBI" id="CHEBI:15377"/>
        <dbReference type="ChEBI" id="CHEBI:29999"/>
        <dbReference type="ChEBI" id="CHEBI:43474"/>
        <dbReference type="ChEBI" id="CHEBI:83421"/>
        <dbReference type="EC" id="3.1.3.16"/>
    </reaction>
</comment>
<feature type="domain" description="RTR1-type" evidence="14">
    <location>
        <begin position="89"/>
        <end position="171"/>
    </location>
</feature>
<organism evidence="15 16">
    <name type="scientific">Actinomortierella ambigua</name>
    <dbReference type="NCBI Taxonomy" id="1343610"/>
    <lineage>
        <taxon>Eukaryota</taxon>
        <taxon>Fungi</taxon>
        <taxon>Fungi incertae sedis</taxon>
        <taxon>Mucoromycota</taxon>
        <taxon>Mortierellomycotina</taxon>
        <taxon>Mortierellomycetes</taxon>
        <taxon>Mortierellales</taxon>
        <taxon>Mortierellaceae</taxon>
        <taxon>Actinomortierella</taxon>
    </lineage>
</organism>
<keyword evidence="3 12" id="KW-0479">Metal-binding</keyword>
<evidence type="ECO:0000256" key="3">
    <source>
        <dbReference type="ARBA" id="ARBA00022723"/>
    </source>
</evidence>
<dbReference type="InterPro" id="IPR039693">
    <property type="entry name" value="Rtr1/RPAP2"/>
</dbReference>
<gene>
    <name evidence="15" type="primary">RPAP2</name>
    <name evidence="15" type="ORF">DFQ27_003090</name>
</gene>
<keyword evidence="4 12" id="KW-0863">Zinc-finger</keyword>
<dbReference type="EMBL" id="JAAAJB010000223">
    <property type="protein sequence ID" value="KAG0261229.1"/>
    <property type="molecule type" value="Genomic_DNA"/>
</dbReference>
<evidence type="ECO:0000256" key="10">
    <source>
        <dbReference type="ARBA" id="ARBA00048336"/>
    </source>
</evidence>
<feature type="compositionally biased region" description="Pro residues" evidence="13">
    <location>
        <begin position="263"/>
        <end position="272"/>
    </location>
</feature>
<proteinExistence type="inferred from homology"/>
<feature type="compositionally biased region" description="Basic and acidic residues" evidence="13">
    <location>
        <begin position="1"/>
        <end position="11"/>
    </location>
</feature>
<dbReference type="OrthoDB" id="2590500at2759"/>
<accession>A0A9P6Q6W0</accession>
<dbReference type="Proteomes" id="UP000807716">
    <property type="component" value="Unassembled WGS sequence"/>
</dbReference>
<dbReference type="GO" id="GO:0005737">
    <property type="term" value="C:cytoplasm"/>
    <property type="evidence" value="ECO:0007669"/>
    <property type="project" value="TreeGrafter"/>
</dbReference>
<comment type="subcellular location">
    <subcellularLocation>
        <location evidence="1 12">Nucleus</location>
    </subcellularLocation>
</comment>
<dbReference type="InterPro" id="IPR007308">
    <property type="entry name" value="Rtr1/RPAP2_dom"/>
</dbReference>
<evidence type="ECO:0000256" key="9">
    <source>
        <dbReference type="ARBA" id="ARBA00047761"/>
    </source>
</evidence>
<feature type="compositionally biased region" description="Low complexity" evidence="13">
    <location>
        <begin position="249"/>
        <end position="262"/>
    </location>
</feature>
<evidence type="ECO:0000256" key="6">
    <source>
        <dbReference type="ARBA" id="ARBA00022833"/>
    </source>
</evidence>
<evidence type="ECO:0000256" key="2">
    <source>
        <dbReference type="ARBA" id="ARBA00005676"/>
    </source>
</evidence>
<comment type="catalytic activity">
    <reaction evidence="10 12">
        <text>O-phospho-L-threonyl-[protein] + H2O = L-threonyl-[protein] + phosphate</text>
        <dbReference type="Rhea" id="RHEA:47004"/>
        <dbReference type="Rhea" id="RHEA-COMP:11060"/>
        <dbReference type="Rhea" id="RHEA-COMP:11605"/>
        <dbReference type="ChEBI" id="CHEBI:15377"/>
        <dbReference type="ChEBI" id="CHEBI:30013"/>
        <dbReference type="ChEBI" id="CHEBI:43474"/>
        <dbReference type="ChEBI" id="CHEBI:61977"/>
        <dbReference type="EC" id="3.1.3.16"/>
    </reaction>
</comment>
<dbReference type="Pfam" id="PF04181">
    <property type="entry name" value="RPAP2_Rtr1"/>
    <property type="match status" value="1"/>
</dbReference>
<dbReference type="AlphaFoldDB" id="A0A9P6Q6W0"/>
<feature type="compositionally biased region" description="Low complexity" evidence="13">
    <location>
        <begin position="32"/>
        <end position="43"/>
    </location>
</feature>
<evidence type="ECO:0000256" key="11">
    <source>
        <dbReference type="PROSITE-ProRule" id="PRU00812"/>
    </source>
</evidence>
<dbReference type="InterPro" id="IPR038534">
    <property type="entry name" value="Rtr1/RPAP2_sf"/>
</dbReference>
<dbReference type="PANTHER" id="PTHR14732:SF0">
    <property type="entry name" value="RNA POLYMERASE II SUBUNIT B1 CTD PHOSPHATASE RPAP2-RELATED"/>
    <property type="match status" value="1"/>
</dbReference>
<evidence type="ECO:0000256" key="1">
    <source>
        <dbReference type="ARBA" id="ARBA00004123"/>
    </source>
</evidence>
<dbReference type="EC" id="3.1.3.16" evidence="12"/>
<comment type="caution">
    <text evidence="15">The sequence shown here is derived from an EMBL/GenBank/DDBJ whole genome shotgun (WGS) entry which is preliminary data.</text>
</comment>
<dbReference type="PANTHER" id="PTHR14732">
    <property type="entry name" value="RNA POLYMERASE II SUBUNIT B1 CTD PHOSPHATASE RPAP2-RELATED"/>
    <property type="match status" value="1"/>
</dbReference>
<evidence type="ECO:0000256" key="12">
    <source>
        <dbReference type="RuleBase" id="RU367080"/>
    </source>
</evidence>
<keyword evidence="6 12" id="KW-0862">Zinc</keyword>
<keyword evidence="8 12" id="KW-0539">Nucleus</keyword>
<name>A0A9P6Q6W0_9FUNG</name>
<sequence length="428" mass="47325">MARPTMKDDIVVNKPSPAFQQYLPSSKPATKNTNTSNNNGGNSDSTPKAPTRRQVLVQQNVDRRRQYESMVSEWQDKLLEPVPEQVLGEAANRLKKSHYIEIIEERNIEKLCGYPLCSRPPRDVKGKFRISLSERKVYDITPLKQFCSSKCLVASRWFESQLTEEPLYLINRNAAQLRSIRVSIVPLDMDLEEFQRTRGRHMPTGVAEKAVPKPTDAFTIESPDRLADVVPHLEGSTSPPSSKDRSRTSQPQQQQSSGQIQPASPPKSPPLPALSSNTSAYIQSILATVPTTPSTIRIVERESSMEPSTATAASTVGLQQDHVDQAMQDAYGTSTAPSQSGRVTEKEDPAFEIVEGFRVPVGRSTLQKPSTMLLNHRKKQVAITPLTEDSDDQRAQRGSAGSSEQMAETIAGVEKDMVNIHISNPAAR</sequence>
<evidence type="ECO:0000256" key="4">
    <source>
        <dbReference type="ARBA" id="ARBA00022771"/>
    </source>
</evidence>
<evidence type="ECO:0000259" key="14">
    <source>
        <dbReference type="PROSITE" id="PS51479"/>
    </source>
</evidence>
<keyword evidence="5 12" id="KW-0378">Hydrolase</keyword>
<feature type="compositionally biased region" description="Polar residues" evidence="13">
    <location>
        <begin position="18"/>
        <end position="31"/>
    </location>
</feature>
<evidence type="ECO:0000313" key="16">
    <source>
        <dbReference type="Proteomes" id="UP000807716"/>
    </source>
</evidence>
<feature type="region of interest" description="Disordered" evidence="13">
    <location>
        <begin position="382"/>
        <end position="413"/>
    </location>
</feature>
<dbReference type="PROSITE" id="PS51479">
    <property type="entry name" value="ZF_RTR1"/>
    <property type="match status" value="1"/>
</dbReference>
<dbReference type="GO" id="GO:0043175">
    <property type="term" value="F:RNA polymerase core enzyme binding"/>
    <property type="evidence" value="ECO:0007669"/>
    <property type="project" value="UniProtKB-UniRule"/>
</dbReference>
<keyword evidence="16" id="KW-1185">Reference proteome</keyword>
<evidence type="ECO:0000313" key="15">
    <source>
        <dbReference type="EMBL" id="KAG0261229.1"/>
    </source>
</evidence>
<feature type="region of interest" description="Disordered" evidence="13">
    <location>
        <begin position="1"/>
        <end position="53"/>
    </location>
</feature>
<evidence type="ECO:0000256" key="5">
    <source>
        <dbReference type="ARBA" id="ARBA00022801"/>
    </source>
</evidence>
<keyword evidence="7 12" id="KW-0904">Protein phosphatase</keyword>
<evidence type="ECO:0000256" key="13">
    <source>
        <dbReference type="SAM" id="MobiDB-lite"/>
    </source>
</evidence>
<feature type="region of interest" description="Disordered" evidence="13">
    <location>
        <begin position="196"/>
        <end position="275"/>
    </location>
</feature>
<evidence type="ECO:0000256" key="8">
    <source>
        <dbReference type="ARBA" id="ARBA00023242"/>
    </source>
</evidence>
<evidence type="ECO:0000256" key="7">
    <source>
        <dbReference type="ARBA" id="ARBA00022912"/>
    </source>
</evidence>
<reference evidence="15" key="1">
    <citation type="journal article" date="2020" name="Fungal Divers.">
        <title>Resolving the Mortierellaceae phylogeny through synthesis of multi-gene phylogenetics and phylogenomics.</title>
        <authorList>
            <person name="Vandepol N."/>
            <person name="Liber J."/>
            <person name="Desiro A."/>
            <person name="Na H."/>
            <person name="Kennedy M."/>
            <person name="Barry K."/>
            <person name="Grigoriev I.V."/>
            <person name="Miller A.N."/>
            <person name="O'Donnell K."/>
            <person name="Stajich J.E."/>
            <person name="Bonito G."/>
        </authorList>
    </citation>
    <scope>NUCLEOTIDE SEQUENCE</scope>
    <source>
        <strain evidence="15">BC1065</strain>
    </source>
</reference>
<protein>
    <recommendedName>
        <fullName evidence="12">RNA polymerase II subunit B1 CTD phosphatase RPAP2 homolog</fullName>
        <ecNumber evidence="12">3.1.3.16</ecNumber>
    </recommendedName>
</protein>
<dbReference type="Gene3D" id="1.25.40.820">
    <property type="match status" value="1"/>
</dbReference>
<comment type="function">
    <text evidence="12">Putative RNA polymerase II subunit B1 C-terminal domain (CTD) phosphatase involved in RNA polymerase II transcription regulation.</text>
</comment>
<dbReference type="GO" id="GO:0008420">
    <property type="term" value="F:RNA polymerase II CTD heptapeptide repeat phosphatase activity"/>
    <property type="evidence" value="ECO:0007669"/>
    <property type="project" value="UniProtKB-UniRule"/>
</dbReference>